<dbReference type="AlphaFoldDB" id="A0A6A5QDQ1"/>
<dbReference type="Gene3D" id="1.10.10.60">
    <property type="entry name" value="Homeodomain-like"/>
    <property type="match status" value="1"/>
</dbReference>
<proteinExistence type="predicted"/>
<dbReference type="Gene3D" id="3.40.10.10">
    <property type="entry name" value="DNA Methylphosphotriester Repair Domain"/>
    <property type="match status" value="1"/>
</dbReference>
<dbReference type="SUPFAM" id="SSF46689">
    <property type="entry name" value="Homeodomain-like"/>
    <property type="match status" value="1"/>
</dbReference>
<comment type="cofactor">
    <cofactor evidence="1">
        <name>Zn(2+)</name>
        <dbReference type="ChEBI" id="CHEBI:29105"/>
    </cofactor>
</comment>
<dbReference type="GO" id="GO:0032259">
    <property type="term" value="P:methylation"/>
    <property type="evidence" value="ECO:0007669"/>
    <property type="project" value="UniProtKB-KW"/>
</dbReference>
<dbReference type="GO" id="GO:0003700">
    <property type="term" value="F:DNA-binding transcription factor activity"/>
    <property type="evidence" value="ECO:0007669"/>
    <property type="project" value="InterPro"/>
</dbReference>
<dbReference type="InterPro" id="IPR009057">
    <property type="entry name" value="Homeodomain-like_sf"/>
</dbReference>
<dbReference type="InterPro" id="IPR018060">
    <property type="entry name" value="HTH_AraC"/>
</dbReference>
<keyword evidence="9" id="KW-1185">Reference proteome</keyword>
<sequence>MAYNTEAARWRALTIRDAHANDHFVYSVRSTNIYCRPTCPARLARRANVGFYETPLQAEADGFRACKRCKPNAVLEDPQARAVEKACVLIDEALKRDDSDALRLQDLAKNVGLTPRYFHKIFKEKTSMTPREWAKLRTAPESISTKAPPLTASPTNSAGNDLSIDDTFDLNNFSEFVDFDIDGSATLGYNLAMGATEPVSMGYGNAIDMNILHELWNSGFEPDGVDAACLLGGENFMNVDDVSATPGLWPGANKHMPFASALELDIDALLRCDTVLF</sequence>
<accession>A0A6A5QDQ1</accession>
<keyword evidence="2" id="KW-0808">Transferase</keyword>
<dbReference type="GO" id="GO:0008270">
    <property type="term" value="F:zinc ion binding"/>
    <property type="evidence" value="ECO:0007669"/>
    <property type="project" value="InterPro"/>
</dbReference>
<keyword evidence="4" id="KW-0010">Activator</keyword>
<organism evidence="8 9">
    <name type="scientific">Ampelomyces quisqualis</name>
    <name type="common">Powdery mildew agent</name>
    <dbReference type="NCBI Taxonomy" id="50730"/>
    <lineage>
        <taxon>Eukaryota</taxon>
        <taxon>Fungi</taxon>
        <taxon>Dikarya</taxon>
        <taxon>Ascomycota</taxon>
        <taxon>Pezizomycotina</taxon>
        <taxon>Dothideomycetes</taxon>
        <taxon>Pleosporomycetidae</taxon>
        <taxon>Pleosporales</taxon>
        <taxon>Pleosporineae</taxon>
        <taxon>Phaeosphaeriaceae</taxon>
        <taxon>Ampelomyces</taxon>
    </lineage>
</organism>
<evidence type="ECO:0000256" key="1">
    <source>
        <dbReference type="ARBA" id="ARBA00001947"/>
    </source>
</evidence>
<dbReference type="GO" id="GO:0006281">
    <property type="term" value="P:DNA repair"/>
    <property type="evidence" value="ECO:0007669"/>
    <property type="project" value="InterPro"/>
</dbReference>
<evidence type="ECO:0000313" key="8">
    <source>
        <dbReference type="EMBL" id="KAF1912347.1"/>
    </source>
</evidence>
<dbReference type="InterPro" id="IPR004026">
    <property type="entry name" value="Ada_DNA_repair_Zn-bd"/>
</dbReference>
<name>A0A6A5QDQ1_AMPQU</name>
<dbReference type="GO" id="GO:0043565">
    <property type="term" value="F:sequence-specific DNA binding"/>
    <property type="evidence" value="ECO:0007669"/>
    <property type="project" value="InterPro"/>
</dbReference>
<evidence type="ECO:0000256" key="5">
    <source>
        <dbReference type="ARBA" id="ARBA00023163"/>
    </source>
</evidence>
<evidence type="ECO:0000313" key="9">
    <source>
        <dbReference type="Proteomes" id="UP000800096"/>
    </source>
</evidence>
<evidence type="ECO:0000259" key="7">
    <source>
        <dbReference type="PROSITE" id="PS01124"/>
    </source>
</evidence>
<dbReference type="GO" id="GO:0008168">
    <property type="term" value="F:methyltransferase activity"/>
    <property type="evidence" value="ECO:0007669"/>
    <property type="project" value="UniProtKB-KW"/>
</dbReference>
<protein>
    <submittedName>
        <fullName evidence="8">Metal binding domain of Ada-domain-containing protein</fullName>
    </submittedName>
</protein>
<gene>
    <name evidence="8" type="ORF">BDU57DRAFT_522568</name>
</gene>
<dbReference type="OrthoDB" id="2447880at2759"/>
<feature type="region of interest" description="Disordered" evidence="6">
    <location>
        <begin position="138"/>
        <end position="158"/>
    </location>
</feature>
<dbReference type="PROSITE" id="PS01124">
    <property type="entry name" value="HTH_ARAC_FAMILY_2"/>
    <property type="match status" value="1"/>
</dbReference>
<dbReference type="InterPro" id="IPR035451">
    <property type="entry name" value="Ada-like_dom_sf"/>
</dbReference>
<evidence type="ECO:0000256" key="6">
    <source>
        <dbReference type="SAM" id="MobiDB-lite"/>
    </source>
</evidence>
<keyword evidence="3" id="KW-0805">Transcription regulation</keyword>
<reference evidence="8" key="1">
    <citation type="journal article" date="2020" name="Stud. Mycol.">
        <title>101 Dothideomycetes genomes: a test case for predicting lifestyles and emergence of pathogens.</title>
        <authorList>
            <person name="Haridas S."/>
            <person name="Albert R."/>
            <person name="Binder M."/>
            <person name="Bloem J."/>
            <person name="Labutti K."/>
            <person name="Salamov A."/>
            <person name="Andreopoulos B."/>
            <person name="Baker S."/>
            <person name="Barry K."/>
            <person name="Bills G."/>
            <person name="Bluhm B."/>
            <person name="Cannon C."/>
            <person name="Castanera R."/>
            <person name="Culley D."/>
            <person name="Daum C."/>
            <person name="Ezra D."/>
            <person name="Gonzalez J."/>
            <person name="Henrissat B."/>
            <person name="Kuo A."/>
            <person name="Liang C."/>
            <person name="Lipzen A."/>
            <person name="Lutzoni F."/>
            <person name="Magnuson J."/>
            <person name="Mondo S."/>
            <person name="Nolan M."/>
            <person name="Ohm R."/>
            <person name="Pangilinan J."/>
            <person name="Park H.-J."/>
            <person name="Ramirez L."/>
            <person name="Alfaro M."/>
            <person name="Sun H."/>
            <person name="Tritt A."/>
            <person name="Yoshinaga Y."/>
            <person name="Zwiers L.-H."/>
            <person name="Turgeon B."/>
            <person name="Goodwin S."/>
            <person name="Spatafora J."/>
            <person name="Crous P."/>
            <person name="Grigoriev I."/>
        </authorList>
    </citation>
    <scope>NUCLEOTIDE SEQUENCE</scope>
    <source>
        <strain evidence="8">HMLAC05119</strain>
    </source>
</reference>
<dbReference type="Pfam" id="PF00165">
    <property type="entry name" value="HTH_AraC"/>
    <property type="match status" value="1"/>
</dbReference>
<evidence type="ECO:0000256" key="2">
    <source>
        <dbReference type="ARBA" id="ARBA00022603"/>
    </source>
</evidence>
<dbReference type="EMBL" id="ML979140">
    <property type="protein sequence ID" value="KAF1912347.1"/>
    <property type="molecule type" value="Genomic_DNA"/>
</dbReference>
<dbReference type="SUPFAM" id="SSF57884">
    <property type="entry name" value="Ada DNA repair protein, N-terminal domain (N-Ada 10)"/>
    <property type="match status" value="1"/>
</dbReference>
<dbReference type="Pfam" id="PF02805">
    <property type="entry name" value="Ada_Zn_binding"/>
    <property type="match status" value="1"/>
</dbReference>
<keyword evidence="5" id="KW-0804">Transcription</keyword>
<dbReference type="Proteomes" id="UP000800096">
    <property type="component" value="Unassembled WGS sequence"/>
</dbReference>
<evidence type="ECO:0000256" key="4">
    <source>
        <dbReference type="ARBA" id="ARBA00023159"/>
    </source>
</evidence>
<keyword evidence="2" id="KW-0489">Methyltransferase</keyword>
<feature type="domain" description="HTH araC/xylS-type" evidence="7">
    <location>
        <begin position="84"/>
        <end position="133"/>
    </location>
</feature>
<evidence type="ECO:0000256" key="3">
    <source>
        <dbReference type="ARBA" id="ARBA00023015"/>
    </source>
</evidence>